<dbReference type="Pfam" id="PF00132">
    <property type="entry name" value="Hexapep"/>
    <property type="match status" value="1"/>
</dbReference>
<keyword evidence="3" id="KW-0012">Acyltransferase</keyword>
<dbReference type="InterPro" id="IPR051159">
    <property type="entry name" value="Hexapeptide_acetyltransf"/>
</dbReference>
<dbReference type="CDD" id="cd04647">
    <property type="entry name" value="LbH_MAT_like"/>
    <property type="match status" value="1"/>
</dbReference>
<dbReference type="InterPro" id="IPR018357">
    <property type="entry name" value="Hexapep_transf_CS"/>
</dbReference>
<protein>
    <recommendedName>
        <fullName evidence="6">Acyltransferase</fullName>
    </recommendedName>
</protein>
<evidence type="ECO:0000256" key="1">
    <source>
        <dbReference type="ARBA" id="ARBA00022679"/>
    </source>
</evidence>
<dbReference type="AlphaFoldDB" id="A0A939ETA7"/>
<evidence type="ECO:0008006" key="6">
    <source>
        <dbReference type="Google" id="ProtNLM"/>
    </source>
</evidence>
<proteinExistence type="predicted"/>
<dbReference type="PANTHER" id="PTHR23416">
    <property type="entry name" value="SIALIC ACID SYNTHASE-RELATED"/>
    <property type="match status" value="1"/>
</dbReference>
<dbReference type="InterPro" id="IPR001451">
    <property type="entry name" value="Hexapep"/>
</dbReference>
<evidence type="ECO:0000313" key="5">
    <source>
        <dbReference type="Proteomes" id="UP000664144"/>
    </source>
</evidence>
<comment type="caution">
    <text evidence="4">The sequence shown here is derived from an EMBL/GenBank/DDBJ whole genome shotgun (WGS) entry which is preliminary data.</text>
</comment>
<keyword evidence="1" id="KW-0808">Transferase</keyword>
<name>A0A939ETA7_9BACT</name>
<evidence type="ECO:0000256" key="2">
    <source>
        <dbReference type="ARBA" id="ARBA00022737"/>
    </source>
</evidence>
<dbReference type="Proteomes" id="UP000664144">
    <property type="component" value="Unassembled WGS sequence"/>
</dbReference>
<evidence type="ECO:0000256" key="3">
    <source>
        <dbReference type="ARBA" id="ARBA00023315"/>
    </source>
</evidence>
<keyword evidence="5" id="KW-1185">Reference proteome</keyword>
<dbReference type="PANTHER" id="PTHR23416:SF78">
    <property type="entry name" value="LIPOPOLYSACCHARIDE BIOSYNTHESIS O-ACETYL TRANSFERASE WBBJ-RELATED"/>
    <property type="match status" value="1"/>
</dbReference>
<organism evidence="4 5">
    <name type="scientific">Hymenobacter telluris</name>
    <dbReference type="NCBI Taxonomy" id="2816474"/>
    <lineage>
        <taxon>Bacteria</taxon>
        <taxon>Pseudomonadati</taxon>
        <taxon>Bacteroidota</taxon>
        <taxon>Cytophagia</taxon>
        <taxon>Cytophagales</taxon>
        <taxon>Hymenobacteraceae</taxon>
        <taxon>Hymenobacter</taxon>
    </lineage>
</organism>
<gene>
    <name evidence="4" type="ORF">J0X19_05410</name>
</gene>
<reference evidence="4" key="1">
    <citation type="submission" date="2021-03" db="EMBL/GenBank/DDBJ databases">
        <authorList>
            <person name="Kim M.K."/>
        </authorList>
    </citation>
    <scope>NUCLEOTIDE SEQUENCE</scope>
    <source>
        <strain evidence="4">BT186</strain>
    </source>
</reference>
<dbReference type="PROSITE" id="PS00101">
    <property type="entry name" value="HEXAPEP_TRANSFERASES"/>
    <property type="match status" value="1"/>
</dbReference>
<dbReference type="InterPro" id="IPR011004">
    <property type="entry name" value="Trimer_LpxA-like_sf"/>
</dbReference>
<dbReference type="GO" id="GO:0016746">
    <property type="term" value="F:acyltransferase activity"/>
    <property type="evidence" value="ECO:0007669"/>
    <property type="project" value="UniProtKB-KW"/>
</dbReference>
<keyword evidence="2" id="KW-0677">Repeat</keyword>
<dbReference type="SUPFAM" id="SSF51161">
    <property type="entry name" value="Trimeric LpxA-like enzymes"/>
    <property type="match status" value="1"/>
</dbReference>
<accession>A0A939ETA7</accession>
<sequence>MIIKNPKYISIGNGFAAMYNLRIEAWDKYGEQKFFPEIYIGNNVVFNTDVHIGCINKIFIGDNVLLASRIYISDHSHGEVNSEALKVAPVHRKLYSKGPVIIENNVWIGENVSILPGVKIGSNAIIGANAVVTKDVPANSVVGGNPARIIKVLV</sequence>
<evidence type="ECO:0000313" key="4">
    <source>
        <dbReference type="EMBL" id="MBO0357374.1"/>
    </source>
</evidence>
<dbReference type="EMBL" id="JAFLQZ010000003">
    <property type="protein sequence ID" value="MBO0357374.1"/>
    <property type="molecule type" value="Genomic_DNA"/>
</dbReference>
<dbReference type="Gene3D" id="2.160.10.10">
    <property type="entry name" value="Hexapeptide repeat proteins"/>
    <property type="match status" value="1"/>
</dbReference>